<evidence type="ECO:0000256" key="3">
    <source>
        <dbReference type="ARBA" id="ARBA00022448"/>
    </source>
</evidence>
<keyword evidence="8" id="KW-0472">Membrane</keyword>
<dbReference type="Pfam" id="PF03650">
    <property type="entry name" value="MPC"/>
    <property type="match status" value="1"/>
</dbReference>
<comment type="caution">
    <text evidence="10">The sequence shown here is derived from an EMBL/GenBank/DDBJ whole genome shotgun (WGS) entry which is preliminary data.</text>
</comment>
<dbReference type="AlphaFoldDB" id="J9DZG5"/>
<evidence type="ECO:0000256" key="4">
    <source>
        <dbReference type="ARBA" id="ARBA00022692"/>
    </source>
</evidence>
<comment type="function">
    <text evidence="9">Mediates the uptake of pyruvate into mitochondria.</text>
</comment>
<evidence type="ECO:0000256" key="6">
    <source>
        <dbReference type="ARBA" id="ARBA00022989"/>
    </source>
</evidence>
<keyword evidence="6" id="KW-1133">Transmembrane helix</keyword>
<proteinExistence type="inferred from homology"/>
<accession>J9DZG5</accession>
<protein>
    <recommendedName>
        <fullName evidence="9">Mitochondrial pyruvate carrier</fullName>
    </recommendedName>
</protein>
<evidence type="ECO:0000256" key="9">
    <source>
        <dbReference type="RuleBase" id="RU363100"/>
    </source>
</evidence>
<evidence type="ECO:0000256" key="2">
    <source>
        <dbReference type="ARBA" id="ARBA00006416"/>
    </source>
</evidence>
<organism evidence="10 11">
    <name type="scientific">Wuchereria bancrofti</name>
    <dbReference type="NCBI Taxonomy" id="6293"/>
    <lineage>
        <taxon>Eukaryota</taxon>
        <taxon>Metazoa</taxon>
        <taxon>Ecdysozoa</taxon>
        <taxon>Nematoda</taxon>
        <taxon>Chromadorea</taxon>
        <taxon>Rhabditida</taxon>
        <taxon>Spirurina</taxon>
        <taxon>Spiruromorpha</taxon>
        <taxon>Filarioidea</taxon>
        <taxon>Onchocercidae</taxon>
        <taxon>Wuchereria</taxon>
    </lineage>
</organism>
<sequence length="50" mass="5645">MNAIMKGLSRHSTKEWINYFCSTHFWGPVANWGIPIAALADLKKNPDLIS</sequence>
<name>J9DZG5_WUCBA</name>
<evidence type="ECO:0000313" key="11">
    <source>
        <dbReference type="Proteomes" id="UP000004810"/>
    </source>
</evidence>
<evidence type="ECO:0000256" key="8">
    <source>
        <dbReference type="ARBA" id="ARBA00023136"/>
    </source>
</evidence>
<keyword evidence="3 9" id="KW-0813">Transport</keyword>
<evidence type="ECO:0000256" key="5">
    <source>
        <dbReference type="ARBA" id="ARBA00022792"/>
    </source>
</evidence>
<dbReference type="GO" id="GO:0005743">
    <property type="term" value="C:mitochondrial inner membrane"/>
    <property type="evidence" value="ECO:0007669"/>
    <property type="project" value="UniProtKB-SubCell"/>
</dbReference>
<dbReference type="EMBL" id="ADBV01010721">
    <property type="protein sequence ID" value="EJW75321.1"/>
    <property type="molecule type" value="Genomic_DNA"/>
</dbReference>
<keyword evidence="5 9" id="KW-0999">Mitochondrion inner membrane</keyword>
<dbReference type="Proteomes" id="UP000004810">
    <property type="component" value="Unassembled WGS sequence"/>
</dbReference>
<gene>
    <name evidence="10" type="ORF">WUBG_13775</name>
</gene>
<comment type="similarity">
    <text evidence="2 9">Belongs to the mitochondrial pyruvate carrier (MPC) (TC 2.A.105) family.</text>
</comment>
<evidence type="ECO:0000256" key="1">
    <source>
        <dbReference type="ARBA" id="ARBA00004448"/>
    </source>
</evidence>
<feature type="non-terminal residue" evidence="10">
    <location>
        <position position="50"/>
    </location>
</feature>
<reference evidence="11" key="1">
    <citation type="submission" date="2012-08" db="EMBL/GenBank/DDBJ databases">
        <title>The Genome Sequence of Wuchereria bancrofti.</title>
        <authorList>
            <person name="Nutman T.B."/>
            <person name="Fink D.L."/>
            <person name="Russ C."/>
            <person name="Young S."/>
            <person name="Zeng Q."/>
            <person name="Koehrsen M."/>
            <person name="Alvarado L."/>
            <person name="Berlin A."/>
            <person name="Chapman S.B."/>
            <person name="Chen Z."/>
            <person name="Freedman E."/>
            <person name="Gellesch M."/>
            <person name="Goldberg J."/>
            <person name="Griggs A."/>
            <person name="Gujja S."/>
            <person name="Heilman E.R."/>
            <person name="Heiman D."/>
            <person name="Hepburn T."/>
            <person name="Howarth C."/>
            <person name="Jen D."/>
            <person name="Larson L."/>
            <person name="Lewis B."/>
            <person name="Mehta T."/>
            <person name="Park D."/>
            <person name="Pearson M."/>
            <person name="Roberts A."/>
            <person name="Saif S."/>
            <person name="Shea T."/>
            <person name="Shenoy N."/>
            <person name="Sisk P."/>
            <person name="Stolte C."/>
            <person name="Sykes S."/>
            <person name="Walk T."/>
            <person name="White J."/>
            <person name="Yandava C."/>
            <person name="Haas B."/>
            <person name="Henn M.R."/>
            <person name="Nusbaum C."/>
            <person name="Birren B."/>
        </authorList>
    </citation>
    <scope>NUCLEOTIDE SEQUENCE [LARGE SCALE GENOMIC DNA]</scope>
    <source>
        <strain evidence="11">NA</strain>
    </source>
</reference>
<keyword evidence="7 9" id="KW-0496">Mitochondrion</keyword>
<keyword evidence="4" id="KW-0812">Transmembrane</keyword>
<evidence type="ECO:0000313" key="10">
    <source>
        <dbReference type="EMBL" id="EJW75321.1"/>
    </source>
</evidence>
<comment type="subcellular location">
    <subcellularLocation>
        <location evidence="1 9">Mitochondrion inner membrane</location>
        <topology evidence="1 9">Multi-pass membrane protein</topology>
    </subcellularLocation>
</comment>
<dbReference type="InterPro" id="IPR005336">
    <property type="entry name" value="MPC"/>
</dbReference>
<dbReference type="GO" id="GO:0006850">
    <property type="term" value="P:pyruvate import into mitochondria"/>
    <property type="evidence" value="ECO:0007669"/>
    <property type="project" value="InterPro"/>
</dbReference>
<evidence type="ECO:0000256" key="7">
    <source>
        <dbReference type="ARBA" id="ARBA00023128"/>
    </source>
</evidence>